<dbReference type="EMBL" id="KL142382">
    <property type="protein sequence ID" value="KDR74681.1"/>
    <property type="molecule type" value="Genomic_DNA"/>
</dbReference>
<organism evidence="2 3">
    <name type="scientific">Galerina marginata (strain CBS 339.88)</name>
    <dbReference type="NCBI Taxonomy" id="685588"/>
    <lineage>
        <taxon>Eukaryota</taxon>
        <taxon>Fungi</taxon>
        <taxon>Dikarya</taxon>
        <taxon>Basidiomycota</taxon>
        <taxon>Agaricomycotina</taxon>
        <taxon>Agaricomycetes</taxon>
        <taxon>Agaricomycetidae</taxon>
        <taxon>Agaricales</taxon>
        <taxon>Agaricineae</taxon>
        <taxon>Strophariaceae</taxon>
        <taxon>Galerina</taxon>
    </lineage>
</organism>
<dbReference type="AlphaFoldDB" id="A0A067SUV8"/>
<accession>A0A067SUV8</accession>
<proteinExistence type="predicted"/>
<dbReference type="OrthoDB" id="3124339at2759"/>
<dbReference type="Gene3D" id="3.40.50.300">
    <property type="entry name" value="P-loop containing nucleotide triphosphate hydrolases"/>
    <property type="match status" value="1"/>
</dbReference>
<reference evidence="3" key="1">
    <citation type="journal article" date="2014" name="Proc. Natl. Acad. Sci. U.S.A.">
        <title>Extensive sampling of basidiomycete genomes demonstrates inadequacy of the white-rot/brown-rot paradigm for wood decay fungi.</title>
        <authorList>
            <person name="Riley R."/>
            <person name="Salamov A.A."/>
            <person name="Brown D.W."/>
            <person name="Nagy L.G."/>
            <person name="Floudas D."/>
            <person name="Held B.W."/>
            <person name="Levasseur A."/>
            <person name="Lombard V."/>
            <person name="Morin E."/>
            <person name="Otillar R."/>
            <person name="Lindquist E.A."/>
            <person name="Sun H."/>
            <person name="LaButti K.M."/>
            <person name="Schmutz J."/>
            <person name="Jabbour D."/>
            <person name="Luo H."/>
            <person name="Baker S.E."/>
            <person name="Pisabarro A.G."/>
            <person name="Walton J.D."/>
            <person name="Blanchette R.A."/>
            <person name="Henrissat B."/>
            <person name="Martin F."/>
            <person name="Cullen D."/>
            <person name="Hibbett D.S."/>
            <person name="Grigoriev I.V."/>
        </authorList>
    </citation>
    <scope>NUCLEOTIDE SEQUENCE [LARGE SCALE GENOMIC DNA]</scope>
    <source>
        <strain evidence="3">CBS 339.88</strain>
    </source>
</reference>
<dbReference type="SUPFAM" id="SSF52540">
    <property type="entry name" value="P-loop containing nucleoside triphosphate hydrolases"/>
    <property type="match status" value="1"/>
</dbReference>
<dbReference type="STRING" id="685588.A0A067SUV8"/>
<evidence type="ECO:0000313" key="3">
    <source>
        <dbReference type="Proteomes" id="UP000027222"/>
    </source>
</evidence>
<sequence>MSEMWVVVVGERGCGKSNFIAHLSGVYPGTPTLCPTEWTIAPGLRWFAEVSISGPSSPYFPALPGLRHVDIAIGSCEHRQDLLLLIKRAELAVFYPPAVSLDDILAYSDEEVTDAYAEFLLTEGLYSTTFINIKIHFPDFLPYSISILELPGIGGTGCPNTDEFLRELSLFWIDQPKAIIVPVVCVSNIVVELQGQKCLDKHGEAGKIRQHRDMNERCAEAPGVCVEELEPTEISPEMNRATAVLLGQECERSIFPELDRYRAFCQDLKCTRTTGRENTQQLRKWREYHTAKKGKACSRENGRRKKAAEVRHRMLKDAKSAAIKPSPGFLASTNDGGIFYAYSSEQIKSTSGRYGVRAEHNLDIGDHRASLKYKAHRRLTYAHSQSVVSMAQQCVAVRQEYESRFLVNVVESTEKLSAEHAVNLAQVARSTLVAEADLAMAKFKECQLQLILLQDAAEEAQTHLEDANRQLQNLDSIPSDRIASQKSPTLLAIDHHEPPHEPPEGEHPQYPLIPLSVLSSYEDHIRSFLPVDWYAGKTDLSSMCTTPVNSQAPLALPHSLTT</sequence>
<evidence type="ECO:0000313" key="2">
    <source>
        <dbReference type="EMBL" id="KDR74681.1"/>
    </source>
</evidence>
<feature type="coiled-coil region" evidence="1">
    <location>
        <begin position="450"/>
        <end position="477"/>
    </location>
</feature>
<dbReference type="HOGENOM" id="CLU_484884_0_0_1"/>
<dbReference type="Proteomes" id="UP000027222">
    <property type="component" value="Unassembled WGS sequence"/>
</dbReference>
<protein>
    <submittedName>
        <fullName evidence="2">Uncharacterized protein</fullName>
    </submittedName>
</protein>
<keyword evidence="3" id="KW-1185">Reference proteome</keyword>
<name>A0A067SUV8_GALM3</name>
<dbReference type="InterPro" id="IPR027417">
    <property type="entry name" value="P-loop_NTPase"/>
</dbReference>
<keyword evidence="1" id="KW-0175">Coiled coil</keyword>
<evidence type="ECO:0000256" key="1">
    <source>
        <dbReference type="SAM" id="Coils"/>
    </source>
</evidence>
<gene>
    <name evidence="2" type="ORF">GALMADRAFT_141036</name>
</gene>